<dbReference type="InterPro" id="IPR011257">
    <property type="entry name" value="DNA_glycosylase"/>
</dbReference>
<keyword evidence="3 12" id="KW-0479">Metal-binding</keyword>
<dbReference type="InterPro" id="IPR005759">
    <property type="entry name" value="Nth"/>
</dbReference>
<dbReference type="HAMAP" id="MF_00942">
    <property type="entry name" value="Nth"/>
    <property type="match status" value="1"/>
</dbReference>
<dbReference type="PANTHER" id="PTHR10359:SF18">
    <property type="entry name" value="ENDONUCLEASE III"/>
    <property type="match status" value="1"/>
</dbReference>
<dbReference type="InterPro" id="IPR023170">
    <property type="entry name" value="HhH_base_excis_C"/>
</dbReference>
<keyword evidence="9 12" id="KW-0234">DNA repair</keyword>
<dbReference type="GO" id="GO:0140078">
    <property type="term" value="F:class I DNA-(apurinic or apyrimidinic site) endonuclease activity"/>
    <property type="evidence" value="ECO:0007669"/>
    <property type="project" value="UniProtKB-EC"/>
</dbReference>
<dbReference type="Pfam" id="PF00633">
    <property type="entry name" value="HHH"/>
    <property type="match status" value="1"/>
</dbReference>
<dbReference type="GO" id="GO:0051539">
    <property type="term" value="F:4 iron, 4 sulfur cluster binding"/>
    <property type="evidence" value="ECO:0007669"/>
    <property type="project" value="UniProtKB-UniRule"/>
</dbReference>
<dbReference type="PIRSF" id="PIRSF001435">
    <property type="entry name" value="Nth"/>
    <property type="match status" value="1"/>
</dbReference>
<comment type="cofactor">
    <cofactor evidence="12">
        <name>[4Fe-4S] cluster</name>
        <dbReference type="ChEBI" id="CHEBI:49883"/>
    </cofactor>
    <text evidence="12">Binds 1 [4Fe-4S] cluster.</text>
</comment>
<feature type="binding site" evidence="12">
    <location>
        <position position="212"/>
    </location>
    <ligand>
        <name>[4Fe-4S] cluster</name>
        <dbReference type="ChEBI" id="CHEBI:49883"/>
    </ligand>
</feature>
<dbReference type="EC" id="4.2.99.18" evidence="12"/>
<evidence type="ECO:0000256" key="12">
    <source>
        <dbReference type="HAMAP-Rule" id="MF_00942"/>
    </source>
</evidence>
<evidence type="ECO:0000256" key="6">
    <source>
        <dbReference type="ARBA" id="ARBA00023004"/>
    </source>
</evidence>
<keyword evidence="11 12" id="KW-0326">Glycosidase</keyword>
<evidence type="ECO:0000256" key="11">
    <source>
        <dbReference type="ARBA" id="ARBA00023295"/>
    </source>
</evidence>
<keyword evidence="6 12" id="KW-0408">Iron</keyword>
<keyword evidence="7 12" id="KW-0411">Iron-sulfur</keyword>
<gene>
    <name evidence="12 14" type="primary">nth</name>
    <name evidence="14" type="ORF">EPA93_14265</name>
</gene>
<dbReference type="PANTHER" id="PTHR10359">
    <property type="entry name" value="A/G-SPECIFIC ADENINE GLYCOSYLASE/ENDONUCLEASE III"/>
    <property type="match status" value="1"/>
</dbReference>
<comment type="similarity">
    <text evidence="1 12">Belongs to the Nth/MutY family.</text>
</comment>
<dbReference type="PROSITE" id="PS00764">
    <property type="entry name" value="ENDONUCLEASE_III_1"/>
    <property type="match status" value="1"/>
</dbReference>
<dbReference type="KEGG" id="kbs:EPA93_14265"/>
<dbReference type="SMART" id="SM00525">
    <property type="entry name" value="FES"/>
    <property type="match status" value="1"/>
</dbReference>
<dbReference type="GO" id="GO:0019104">
    <property type="term" value="F:DNA N-glycosylase activity"/>
    <property type="evidence" value="ECO:0007669"/>
    <property type="project" value="UniProtKB-UniRule"/>
</dbReference>
<feature type="binding site" evidence="12">
    <location>
        <position position="203"/>
    </location>
    <ligand>
        <name>[4Fe-4S] cluster</name>
        <dbReference type="ChEBI" id="CHEBI:49883"/>
    </ligand>
</feature>
<keyword evidence="4 12" id="KW-0227">DNA damage</keyword>
<evidence type="ECO:0000313" key="14">
    <source>
        <dbReference type="EMBL" id="QBD77102.1"/>
    </source>
</evidence>
<dbReference type="FunFam" id="1.10.1670.10:FF:000001">
    <property type="entry name" value="Endonuclease III"/>
    <property type="match status" value="1"/>
</dbReference>
<keyword evidence="14" id="KW-0255">Endonuclease</keyword>
<evidence type="ECO:0000256" key="5">
    <source>
        <dbReference type="ARBA" id="ARBA00022801"/>
    </source>
</evidence>
<protein>
    <recommendedName>
        <fullName evidence="12">Endonuclease III</fullName>
        <ecNumber evidence="12">4.2.99.18</ecNumber>
    </recommendedName>
    <alternativeName>
        <fullName evidence="12">DNA-(apurinic or apyrimidinic site) lyase</fullName>
    </alternativeName>
</protein>
<sequence>MVYTGPQPGSSEQISAIVEELRGLYPQARYELNFTTPLELLVATILAAQCTDERVNAVTPQLFAKYRSAQDYAQVGQEELEQDVKSTGFYRNKAKTLRAVCQYLVDHYHGEVPQSIDELVKLPGVARKTANVVLVNAFGVTEGFIVDTHVGRVSKRLGWTQHEDAARAEQELMRLIPRSEWSSLPHRMIYHGRATCAARKPRCTSCTLVAYCPSAII</sequence>
<evidence type="ECO:0000256" key="2">
    <source>
        <dbReference type="ARBA" id="ARBA00022485"/>
    </source>
</evidence>
<dbReference type="Pfam" id="PF00730">
    <property type="entry name" value="HhH-GPD"/>
    <property type="match status" value="1"/>
</dbReference>
<dbReference type="GO" id="GO:0046872">
    <property type="term" value="F:metal ion binding"/>
    <property type="evidence" value="ECO:0007669"/>
    <property type="project" value="UniProtKB-KW"/>
</dbReference>
<dbReference type="InterPro" id="IPR004035">
    <property type="entry name" value="Endouclease-III_FeS-bd_BS"/>
</dbReference>
<dbReference type="PROSITE" id="PS01155">
    <property type="entry name" value="ENDONUCLEASE_III_2"/>
    <property type="match status" value="1"/>
</dbReference>
<dbReference type="InterPro" id="IPR004036">
    <property type="entry name" value="Endonuclease-III-like_CS2"/>
</dbReference>
<dbReference type="CDD" id="cd00056">
    <property type="entry name" value="ENDO3c"/>
    <property type="match status" value="1"/>
</dbReference>
<evidence type="ECO:0000256" key="4">
    <source>
        <dbReference type="ARBA" id="ARBA00022763"/>
    </source>
</evidence>
<evidence type="ECO:0000256" key="8">
    <source>
        <dbReference type="ARBA" id="ARBA00023125"/>
    </source>
</evidence>
<keyword evidence="8 12" id="KW-0238">DNA-binding</keyword>
<dbReference type="Proteomes" id="UP000290365">
    <property type="component" value="Chromosome"/>
</dbReference>
<keyword evidence="10 12" id="KW-0456">Lyase</keyword>
<evidence type="ECO:0000256" key="10">
    <source>
        <dbReference type="ARBA" id="ARBA00023239"/>
    </source>
</evidence>
<feature type="binding site" evidence="12">
    <location>
        <position position="206"/>
    </location>
    <ligand>
        <name>[4Fe-4S] cluster</name>
        <dbReference type="ChEBI" id="CHEBI:49883"/>
    </ligand>
</feature>
<evidence type="ECO:0000313" key="15">
    <source>
        <dbReference type="Proteomes" id="UP000290365"/>
    </source>
</evidence>
<dbReference type="Gene3D" id="1.10.340.30">
    <property type="entry name" value="Hypothetical protein, domain 2"/>
    <property type="match status" value="1"/>
</dbReference>
<comment type="function">
    <text evidence="12">DNA repair enzyme that has both DNA N-glycosylase activity and AP-lyase activity. The DNA N-glycosylase activity releases various damaged pyrimidines from DNA by cleaving the N-glycosidic bond, leaving an AP (apurinic/apyrimidinic) site. The AP-lyase activity cleaves the phosphodiester bond 3' to the AP site by a beta-elimination, leaving a 3'-terminal unsaturated sugar and a product with a terminal 5'-phosphate.</text>
</comment>
<dbReference type="OrthoDB" id="9800977at2"/>
<keyword evidence="2 12" id="KW-0004">4Fe-4S</keyword>
<name>A0A4P6JPT0_KTERU</name>
<dbReference type="Gene3D" id="1.10.1670.10">
    <property type="entry name" value="Helix-hairpin-Helix base-excision DNA repair enzymes (C-terminal)"/>
    <property type="match status" value="1"/>
</dbReference>
<accession>A0A4P6JPT0</accession>
<dbReference type="RefSeq" id="WP_129888165.1">
    <property type="nucleotide sequence ID" value="NZ_CP035758.1"/>
</dbReference>
<dbReference type="AlphaFoldDB" id="A0A4P6JPT0"/>
<reference evidence="14 15" key="1">
    <citation type="submission" date="2019-01" db="EMBL/GenBank/DDBJ databases">
        <title>Ktedonosporobacter rubrisoli SCAWS-G2.</title>
        <authorList>
            <person name="Huang Y."/>
            <person name="Yan B."/>
        </authorList>
    </citation>
    <scope>NUCLEOTIDE SEQUENCE [LARGE SCALE GENOMIC DNA]</scope>
    <source>
        <strain evidence="14 15">SCAWS-G2</strain>
    </source>
</reference>
<dbReference type="InterPro" id="IPR003265">
    <property type="entry name" value="HhH-GPD_domain"/>
</dbReference>
<dbReference type="GO" id="GO:0003677">
    <property type="term" value="F:DNA binding"/>
    <property type="evidence" value="ECO:0007669"/>
    <property type="project" value="UniProtKB-UniRule"/>
</dbReference>
<feature type="domain" description="HhH-GPD" evidence="13">
    <location>
        <begin position="46"/>
        <end position="194"/>
    </location>
</feature>
<comment type="catalytic activity">
    <reaction evidence="12">
        <text>2'-deoxyribonucleotide-(2'-deoxyribose 5'-phosphate)-2'-deoxyribonucleotide-DNA = a 3'-end 2'-deoxyribonucleotide-(2,3-dehydro-2,3-deoxyribose 5'-phosphate)-DNA + a 5'-end 5'-phospho-2'-deoxyribonucleoside-DNA + H(+)</text>
        <dbReference type="Rhea" id="RHEA:66592"/>
        <dbReference type="Rhea" id="RHEA-COMP:13180"/>
        <dbReference type="Rhea" id="RHEA-COMP:16897"/>
        <dbReference type="Rhea" id="RHEA-COMP:17067"/>
        <dbReference type="ChEBI" id="CHEBI:15378"/>
        <dbReference type="ChEBI" id="CHEBI:136412"/>
        <dbReference type="ChEBI" id="CHEBI:157695"/>
        <dbReference type="ChEBI" id="CHEBI:167181"/>
        <dbReference type="EC" id="4.2.99.18"/>
    </reaction>
</comment>
<evidence type="ECO:0000256" key="9">
    <source>
        <dbReference type="ARBA" id="ARBA00023204"/>
    </source>
</evidence>
<dbReference type="EMBL" id="CP035758">
    <property type="protein sequence ID" value="QBD77102.1"/>
    <property type="molecule type" value="Genomic_DNA"/>
</dbReference>
<dbReference type="InterPro" id="IPR000445">
    <property type="entry name" value="HhH_motif"/>
</dbReference>
<keyword evidence="15" id="KW-1185">Reference proteome</keyword>
<evidence type="ECO:0000256" key="1">
    <source>
        <dbReference type="ARBA" id="ARBA00008343"/>
    </source>
</evidence>
<evidence type="ECO:0000256" key="3">
    <source>
        <dbReference type="ARBA" id="ARBA00022723"/>
    </source>
</evidence>
<dbReference type="SMART" id="SM00478">
    <property type="entry name" value="ENDO3c"/>
    <property type="match status" value="1"/>
</dbReference>
<dbReference type="SUPFAM" id="SSF48150">
    <property type="entry name" value="DNA-glycosylase"/>
    <property type="match status" value="1"/>
</dbReference>
<dbReference type="NCBIfam" id="TIGR01083">
    <property type="entry name" value="nth"/>
    <property type="match status" value="1"/>
</dbReference>
<dbReference type="FunFam" id="1.10.340.30:FF:000001">
    <property type="entry name" value="Endonuclease III"/>
    <property type="match status" value="1"/>
</dbReference>
<feature type="binding site" evidence="12">
    <location>
        <position position="196"/>
    </location>
    <ligand>
        <name>[4Fe-4S] cluster</name>
        <dbReference type="ChEBI" id="CHEBI:49883"/>
    </ligand>
</feature>
<dbReference type="InterPro" id="IPR003651">
    <property type="entry name" value="Endonuclease3_FeS-loop_motif"/>
</dbReference>
<keyword evidence="5 12" id="KW-0378">Hydrolase</keyword>
<keyword evidence="14" id="KW-0540">Nuclease</keyword>
<evidence type="ECO:0000256" key="7">
    <source>
        <dbReference type="ARBA" id="ARBA00023014"/>
    </source>
</evidence>
<evidence type="ECO:0000259" key="13">
    <source>
        <dbReference type="SMART" id="SM00478"/>
    </source>
</evidence>
<organism evidence="14 15">
    <name type="scientific">Ktedonosporobacter rubrisoli</name>
    <dbReference type="NCBI Taxonomy" id="2509675"/>
    <lineage>
        <taxon>Bacteria</taxon>
        <taxon>Bacillati</taxon>
        <taxon>Chloroflexota</taxon>
        <taxon>Ktedonobacteria</taxon>
        <taxon>Ktedonobacterales</taxon>
        <taxon>Ktedonosporobacteraceae</taxon>
        <taxon>Ktedonosporobacter</taxon>
    </lineage>
</organism>
<dbReference type="GO" id="GO:0006285">
    <property type="term" value="P:base-excision repair, AP site formation"/>
    <property type="evidence" value="ECO:0007669"/>
    <property type="project" value="TreeGrafter"/>
</dbReference>
<proteinExistence type="inferred from homology"/>